<reference evidence="1" key="1">
    <citation type="submission" date="2020-03" db="EMBL/GenBank/DDBJ databases">
        <title>The deep terrestrial virosphere.</title>
        <authorList>
            <person name="Holmfeldt K."/>
            <person name="Nilsson E."/>
            <person name="Simone D."/>
            <person name="Lopez-Fernandez M."/>
            <person name="Wu X."/>
            <person name="de Brujin I."/>
            <person name="Lundin D."/>
            <person name="Andersson A."/>
            <person name="Bertilsson S."/>
            <person name="Dopson M."/>
        </authorList>
    </citation>
    <scope>NUCLEOTIDE SEQUENCE</scope>
    <source>
        <strain evidence="4">MM415A00093</strain>
        <strain evidence="2">MM415B00143</strain>
        <strain evidence="1">TM448A00087</strain>
        <strain evidence="3">TM448B00099</strain>
    </source>
</reference>
<evidence type="ECO:0000313" key="4">
    <source>
        <dbReference type="EMBL" id="QJI04541.1"/>
    </source>
</evidence>
<dbReference type="AlphaFoldDB" id="A0A6H1Z9T7"/>
<dbReference type="EMBL" id="MT144589">
    <property type="protein sequence ID" value="QJH93577.1"/>
    <property type="molecule type" value="Genomic_DNA"/>
</dbReference>
<name>A0A6H1Z9T7_9ZZZZ</name>
<dbReference type="EMBL" id="MT141577">
    <property type="protein sequence ID" value="QJA67891.1"/>
    <property type="molecule type" value="Genomic_DNA"/>
</dbReference>
<dbReference type="EMBL" id="MT145187">
    <property type="protein sequence ID" value="QJI04541.1"/>
    <property type="molecule type" value="Genomic_DNA"/>
</dbReference>
<organism evidence="1">
    <name type="scientific">viral metagenome</name>
    <dbReference type="NCBI Taxonomy" id="1070528"/>
    <lineage>
        <taxon>unclassified sequences</taxon>
        <taxon>metagenomes</taxon>
        <taxon>organismal metagenomes</taxon>
    </lineage>
</organism>
<accession>A0A6H1Z9T7</accession>
<gene>
    <name evidence="4" type="ORF">MM415A00093_0034</name>
    <name evidence="2" type="ORF">MM415B00143_0042</name>
    <name evidence="1" type="ORF">TM448A00087_0070</name>
    <name evidence="3" type="ORF">TM448B00099_0053</name>
</gene>
<sequence>MKELHGSLELKFHEVPDSIFKLIVLIAPRGEQECNGTRWCTVKTVEGVEITFFRKSESGQSE</sequence>
<evidence type="ECO:0000313" key="2">
    <source>
        <dbReference type="EMBL" id="QJA67891.1"/>
    </source>
</evidence>
<proteinExistence type="predicted"/>
<evidence type="ECO:0000313" key="1">
    <source>
        <dbReference type="EMBL" id="QJA44137.1"/>
    </source>
</evidence>
<evidence type="ECO:0000313" key="3">
    <source>
        <dbReference type="EMBL" id="QJH93577.1"/>
    </source>
</evidence>
<dbReference type="EMBL" id="MT143973">
    <property type="protein sequence ID" value="QJA44137.1"/>
    <property type="molecule type" value="Genomic_DNA"/>
</dbReference>
<protein>
    <submittedName>
        <fullName evidence="1">Uncharacterized protein</fullName>
    </submittedName>
</protein>